<dbReference type="EMBL" id="CAJRAU010000003">
    <property type="protein sequence ID" value="CAG5069805.1"/>
    <property type="molecule type" value="Genomic_DNA"/>
</dbReference>
<evidence type="ECO:0000313" key="3">
    <source>
        <dbReference type="EMBL" id="CAG5069805.1"/>
    </source>
</evidence>
<dbReference type="Gene3D" id="2.30.33.40">
    <property type="entry name" value="GroES chaperonin"/>
    <property type="match status" value="1"/>
</dbReference>
<gene>
    <name evidence="3" type="primary">groS</name>
    <name evidence="3" type="ORF">DYBT9623_02542</name>
</gene>
<dbReference type="InterPro" id="IPR020818">
    <property type="entry name" value="Chaperonin_GroES"/>
</dbReference>
<proteinExistence type="inferred from homology"/>
<dbReference type="Pfam" id="PF00166">
    <property type="entry name" value="Cpn10"/>
    <property type="match status" value="1"/>
</dbReference>
<dbReference type="InterPro" id="IPR037124">
    <property type="entry name" value="Chaperonin_GroES_sf"/>
</dbReference>
<evidence type="ECO:0000256" key="2">
    <source>
        <dbReference type="ARBA" id="ARBA00023186"/>
    </source>
</evidence>
<dbReference type="SMART" id="SM00883">
    <property type="entry name" value="Cpn10"/>
    <property type="match status" value="1"/>
</dbReference>
<name>A0ABN7R6V4_9BACT</name>
<keyword evidence="2" id="KW-0143">Chaperone</keyword>
<dbReference type="SUPFAM" id="SSF50129">
    <property type="entry name" value="GroES-like"/>
    <property type="match status" value="1"/>
</dbReference>
<dbReference type="InterPro" id="IPR011032">
    <property type="entry name" value="GroES-like_sf"/>
</dbReference>
<protein>
    <submittedName>
        <fullName evidence="3">10 kDa chaperonin</fullName>
    </submittedName>
</protein>
<organism evidence="3 4">
    <name type="scientific">Dyadobacter linearis</name>
    <dbReference type="NCBI Taxonomy" id="2823330"/>
    <lineage>
        <taxon>Bacteria</taxon>
        <taxon>Pseudomonadati</taxon>
        <taxon>Bacteroidota</taxon>
        <taxon>Cytophagia</taxon>
        <taxon>Cytophagales</taxon>
        <taxon>Spirosomataceae</taxon>
        <taxon>Dyadobacter</taxon>
    </lineage>
</organism>
<sequence length="144" mass="16501">MLASSEDEFRPDKIKVFKMYEVTSDNRLKSLIVVGDRVLIRPKSPNDRTNSGLYLPPTITEKEQVQSGYVIKVGPGYPIPAATEDEPWKETEEKVKYMPLQSKEGDLAIYLQRNAIDLEYDGQKYVIVPQSSILMLERSEDLFE</sequence>
<evidence type="ECO:0000256" key="1">
    <source>
        <dbReference type="ARBA" id="ARBA00006975"/>
    </source>
</evidence>
<dbReference type="PANTHER" id="PTHR10772:SF58">
    <property type="entry name" value="CO-CHAPERONIN GROES"/>
    <property type="match status" value="1"/>
</dbReference>
<dbReference type="Proteomes" id="UP000679725">
    <property type="component" value="Unassembled WGS sequence"/>
</dbReference>
<comment type="similarity">
    <text evidence="1">Belongs to the GroES chaperonin family.</text>
</comment>
<accession>A0ABN7R6V4</accession>
<reference evidence="3 4" key="1">
    <citation type="submission" date="2021-04" db="EMBL/GenBank/DDBJ databases">
        <authorList>
            <person name="Rodrigo-Torres L."/>
            <person name="Arahal R. D."/>
            <person name="Lucena T."/>
        </authorList>
    </citation>
    <scope>NUCLEOTIDE SEQUENCE [LARGE SCALE GENOMIC DNA]</scope>
    <source>
        <strain evidence="3 4">CECT 9623</strain>
    </source>
</reference>
<dbReference type="PANTHER" id="PTHR10772">
    <property type="entry name" value="10 KDA HEAT SHOCK PROTEIN"/>
    <property type="match status" value="1"/>
</dbReference>
<evidence type="ECO:0000313" key="4">
    <source>
        <dbReference type="Proteomes" id="UP000679725"/>
    </source>
</evidence>
<dbReference type="CDD" id="cd00320">
    <property type="entry name" value="cpn10"/>
    <property type="match status" value="1"/>
</dbReference>
<keyword evidence="4" id="KW-1185">Reference proteome</keyword>
<comment type="caution">
    <text evidence="3">The sequence shown here is derived from an EMBL/GenBank/DDBJ whole genome shotgun (WGS) entry which is preliminary data.</text>
</comment>